<dbReference type="AlphaFoldDB" id="A0A2S9D2I5"/>
<reference evidence="4 5" key="1">
    <citation type="submission" date="2017-09" db="EMBL/GenBank/DDBJ databases">
        <title>Genomic, metabolic, and phenotypic characteristics of bacterial isolates from the natural microbiome of the model nematode Caenorhabditis elegans.</title>
        <authorList>
            <person name="Zimmermann J."/>
            <person name="Obeng N."/>
            <person name="Yang W."/>
            <person name="Obeng O."/>
            <person name="Kissoyan K."/>
            <person name="Pees B."/>
            <person name="Dirksen P."/>
            <person name="Hoppner M."/>
            <person name="Franke A."/>
            <person name="Rosenstiel P."/>
            <person name="Leippe M."/>
            <person name="Dierking K."/>
            <person name="Kaleta C."/>
            <person name="Schulenburg H."/>
        </authorList>
    </citation>
    <scope>NUCLEOTIDE SEQUENCE [LARGE SCALE GENOMIC DNA]</scope>
    <source>
        <strain evidence="2 5">MYb25</strain>
        <strain evidence="3 4">MYb44</strain>
    </source>
</reference>
<gene>
    <name evidence="2" type="ORF">CQ022_12135</name>
    <name evidence="3" type="ORF">CQ033_05805</name>
</gene>
<dbReference type="Pfam" id="PF00535">
    <property type="entry name" value="Glycos_transf_2"/>
    <property type="match status" value="1"/>
</dbReference>
<proteinExistence type="predicted"/>
<dbReference type="OrthoDB" id="9815923at2"/>
<organism evidence="2 5">
    <name type="scientific">Chryseobacterium culicis</name>
    <dbReference type="NCBI Taxonomy" id="680127"/>
    <lineage>
        <taxon>Bacteria</taxon>
        <taxon>Pseudomonadati</taxon>
        <taxon>Bacteroidota</taxon>
        <taxon>Flavobacteriia</taxon>
        <taxon>Flavobacteriales</taxon>
        <taxon>Weeksellaceae</taxon>
        <taxon>Chryseobacterium group</taxon>
        <taxon>Chryseobacterium</taxon>
    </lineage>
</organism>
<dbReference type="EMBL" id="PCPH01000001">
    <property type="protein sequence ID" value="PRB92706.1"/>
    <property type="molecule type" value="Genomic_DNA"/>
</dbReference>
<evidence type="ECO:0000313" key="5">
    <source>
        <dbReference type="Proteomes" id="UP000238534"/>
    </source>
</evidence>
<dbReference type="Proteomes" id="UP000238534">
    <property type="component" value="Unassembled WGS sequence"/>
</dbReference>
<evidence type="ECO:0000259" key="1">
    <source>
        <dbReference type="Pfam" id="PF00535"/>
    </source>
</evidence>
<dbReference type="RefSeq" id="WP_105681628.1">
    <property type="nucleotide sequence ID" value="NZ_JBBGZD010000001.1"/>
</dbReference>
<comment type="caution">
    <text evidence="2">The sequence shown here is derived from an EMBL/GenBank/DDBJ whole genome shotgun (WGS) entry which is preliminary data.</text>
</comment>
<dbReference type="InterPro" id="IPR001173">
    <property type="entry name" value="Glyco_trans_2-like"/>
</dbReference>
<dbReference type="InterPro" id="IPR029044">
    <property type="entry name" value="Nucleotide-diphossugar_trans"/>
</dbReference>
<evidence type="ECO:0000313" key="2">
    <source>
        <dbReference type="EMBL" id="PRB86954.1"/>
    </source>
</evidence>
<feature type="domain" description="Glycosyltransferase 2-like" evidence="1">
    <location>
        <begin position="10"/>
        <end position="105"/>
    </location>
</feature>
<sequence>MKRVVLNFIFKDEEHVIERMLNSNLHLADLIVCVDTGSTDNTVDVIKHWAEINKKQLFIFYRTFDYFDNSRNFALDKLKEVVRTLGWDEKRTYGYWLDCDEVVTDKGFDKNRLTEDSYLCKVHLNGDIFSRLTFFRLDLPFFWYGPVHEYLKCDSKFTCAVIENFEINVYNDGNSWQNNLTEKYLNHANILEKHLQKNDITDAARWLFYLAQSYYFSALFTFNNDDRIGKLNKALKVYRERVAMTADGYSEEIFYSQYIIGRISYLLEKDWDVVLNEYTKADDIDPVRAETTYKIICHYYDDDNYTSAYEYSKKSLKLYHGKNPFPQRLLFVELELYNWKLLYKHLKICVKINHIDEAKITVEELNKLVDESPEWFNSEDLNDIREVNQFLMYF</sequence>
<keyword evidence="4" id="KW-1185">Reference proteome</keyword>
<dbReference type="Gene3D" id="3.90.550.10">
    <property type="entry name" value="Spore Coat Polysaccharide Biosynthesis Protein SpsA, Chain A"/>
    <property type="match status" value="1"/>
</dbReference>
<dbReference type="EMBL" id="PCPP01000001">
    <property type="protein sequence ID" value="PRB86954.1"/>
    <property type="molecule type" value="Genomic_DNA"/>
</dbReference>
<evidence type="ECO:0000313" key="3">
    <source>
        <dbReference type="EMBL" id="PRB92706.1"/>
    </source>
</evidence>
<dbReference type="Gene3D" id="1.25.40.10">
    <property type="entry name" value="Tetratricopeptide repeat domain"/>
    <property type="match status" value="1"/>
</dbReference>
<dbReference type="InterPro" id="IPR011990">
    <property type="entry name" value="TPR-like_helical_dom_sf"/>
</dbReference>
<accession>A0A2S9D2I5</accession>
<evidence type="ECO:0000313" key="4">
    <source>
        <dbReference type="Proteomes" id="UP000238325"/>
    </source>
</evidence>
<protein>
    <recommendedName>
        <fullName evidence="1">Glycosyltransferase 2-like domain-containing protein</fullName>
    </recommendedName>
</protein>
<name>A0A2S9D2I5_CHRCI</name>
<dbReference type="SUPFAM" id="SSF48452">
    <property type="entry name" value="TPR-like"/>
    <property type="match status" value="1"/>
</dbReference>
<dbReference type="SUPFAM" id="SSF53448">
    <property type="entry name" value="Nucleotide-diphospho-sugar transferases"/>
    <property type="match status" value="1"/>
</dbReference>
<dbReference type="Proteomes" id="UP000238325">
    <property type="component" value="Unassembled WGS sequence"/>
</dbReference>